<evidence type="ECO:0000256" key="2">
    <source>
        <dbReference type="SAM" id="Phobius"/>
    </source>
</evidence>
<dbReference type="KEGG" id="ehx:EMIHUDRAFT_220172"/>
<keyword evidence="2" id="KW-0812">Transmembrane</keyword>
<keyword evidence="5" id="KW-1185">Reference proteome</keyword>
<evidence type="ECO:0000256" key="1">
    <source>
        <dbReference type="SAM" id="MobiDB-lite"/>
    </source>
</evidence>
<reference evidence="4" key="2">
    <citation type="submission" date="2024-10" db="UniProtKB">
        <authorList>
            <consortium name="EnsemblProtists"/>
        </authorList>
    </citation>
    <scope>IDENTIFICATION</scope>
</reference>
<feature type="chain" id="PRO_5044267612" description="Amino acid transporter transmembrane domain-containing protein" evidence="3">
    <location>
        <begin position="34"/>
        <end position="305"/>
    </location>
</feature>
<evidence type="ECO:0000313" key="5">
    <source>
        <dbReference type="Proteomes" id="UP000013827"/>
    </source>
</evidence>
<proteinExistence type="predicted"/>
<dbReference type="GeneID" id="17251335"/>
<keyword evidence="2" id="KW-1133">Transmembrane helix</keyword>
<reference evidence="5" key="1">
    <citation type="journal article" date="2013" name="Nature">
        <title>Pan genome of the phytoplankton Emiliania underpins its global distribution.</title>
        <authorList>
            <person name="Read B.A."/>
            <person name="Kegel J."/>
            <person name="Klute M.J."/>
            <person name="Kuo A."/>
            <person name="Lefebvre S.C."/>
            <person name="Maumus F."/>
            <person name="Mayer C."/>
            <person name="Miller J."/>
            <person name="Monier A."/>
            <person name="Salamov A."/>
            <person name="Young J."/>
            <person name="Aguilar M."/>
            <person name="Claverie J.M."/>
            <person name="Frickenhaus S."/>
            <person name="Gonzalez K."/>
            <person name="Herman E.K."/>
            <person name="Lin Y.C."/>
            <person name="Napier J."/>
            <person name="Ogata H."/>
            <person name="Sarno A.F."/>
            <person name="Shmutz J."/>
            <person name="Schroeder D."/>
            <person name="de Vargas C."/>
            <person name="Verret F."/>
            <person name="von Dassow P."/>
            <person name="Valentin K."/>
            <person name="Van de Peer Y."/>
            <person name="Wheeler G."/>
            <person name="Dacks J.B."/>
            <person name="Delwiche C.F."/>
            <person name="Dyhrman S.T."/>
            <person name="Glockner G."/>
            <person name="John U."/>
            <person name="Richards T."/>
            <person name="Worden A.Z."/>
            <person name="Zhang X."/>
            <person name="Grigoriev I.V."/>
            <person name="Allen A.E."/>
            <person name="Bidle K."/>
            <person name="Borodovsky M."/>
            <person name="Bowler C."/>
            <person name="Brownlee C."/>
            <person name="Cock J.M."/>
            <person name="Elias M."/>
            <person name="Gladyshev V.N."/>
            <person name="Groth M."/>
            <person name="Guda C."/>
            <person name="Hadaegh A."/>
            <person name="Iglesias-Rodriguez M.D."/>
            <person name="Jenkins J."/>
            <person name="Jones B.M."/>
            <person name="Lawson T."/>
            <person name="Leese F."/>
            <person name="Lindquist E."/>
            <person name="Lobanov A."/>
            <person name="Lomsadze A."/>
            <person name="Malik S.B."/>
            <person name="Marsh M.E."/>
            <person name="Mackinder L."/>
            <person name="Mock T."/>
            <person name="Mueller-Roeber B."/>
            <person name="Pagarete A."/>
            <person name="Parker M."/>
            <person name="Probert I."/>
            <person name="Quesneville H."/>
            <person name="Raines C."/>
            <person name="Rensing S.A."/>
            <person name="Riano-Pachon D.M."/>
            <person name="Richier S."/>
            <person name="Rokitta S."/>
            <person name="Shiraiwa Y."/>
            <person name="Soanes D.M."/>
            <person name="van der Giezen M."/>
            <person name="Wahlund T.M."/>
            <person name="Williams B."/>
            <person name="Wilson W."/>
            <person name="Wolfe G."/>
            <person name="Wurch L.L."/>
        </authorList>
    </citation>
    <scope>NUCLEOTIDE SEQUENCE</scope>
</reference>
<feature type="transmembrane region" description="Helical" evidence="2">
    <location>
        <begin position="82"/>
        <end position="111"/>
    </location>
</feature>
<dbReference type="EnsemblProtists" id="EOD05098">
    <property type="protein sequence ID" value="EOD05098"/>
    <property type="gene ID" value="EMIHUDRAFT_220172"/>
</dbReference>
<organism evidence="4 5">
    <name type="scientific">Emiliania huxleyi (strain CCMP1516)</name>
    <dbReference type="NCBI Taxonomy" id="280463"/>
    <lineage>
        <taxon>Eukaryota</taxon>
        <taxon>Haptista</taxon>
        <taxon>Haptophyta</taxon>
        <taxon>Prymnesiophyceae</taxon>
        <taxon>Isochrysidales</taxon>
        <taxon>Noelaerhabdaceae</taxon>
        <taxon>Emiliania</taxon>
    </lineage>
</organism>
<evidence type="ECO:0000313" key="4">
    <source>
        <dbReference type="EnsemblProtists" id="EOD05098"/>
    </source>
</evidence>
<dbReference type="Proteomes" id="UP000013827">
    <property type="component" value="Unassembled WGS sequence"/>
</dbReference>
<protein>
    <recommendedName>
        <fullName evidence="6">Amino acid transporter transmembrane domain-containing protein</fullName>
    </recommendedName>
</protein>
<feature type="transmembrane region" description="Helical" evidence="2">
    <location>
        <begin position="182"/>
        <end position="206"/>
    </location>
</feature>
<dbReference type="HOGENOM" id="CLU_913476_0_0_1"/>
<keyword evidence="2" id="KW-0472">Membrane</keyword>
<accession>A0A0D3I1G3</accession>
<feature type="transmembrane region" description="Helical" evidence="2">
    <location>
        <begin position="227"/>
        <end position="244"/>
    </location>
</feature>
<keyword evidence="3" id="KW-0732">Signal</keyword>
<name>A0A0D3I1G3_EMIH1</name>
<dbReference type="RefSeq" id="XP_005757527.1">
    <property type="nucleotide sequence ID" value="XM_005757470.1"/>
</dbReference>
<feature type="transmembrane region" description="Helical" evidence="2">
    <location>
        <begin position="250"/>
        <end position="272"/>
    </location>
</feature>
<sequence>MPSRLASRREAKAMVRLSTLLLAALALPQSSFAADRHSAAPRLTRGRRGSAPETSRPLLAATTPKPVGSSVTMTVVQIVNNVAGAGILTLAAGMAAGVGWVPAIAICVALGAISGYTFYLIGASCVAILYTAAFVAVRALDGAYTAPSELLASLAPERAPSFVLSSLTRLDSNALARSPAKFARAVAIAFGVLTVLYTAMMGFGYATFGDHAASRAFRSLAADASRVPLIVALLAVITAVACAVEDSGGCVGGCVLPAVGAAIVYCFPPLIYGRARGASTPQAVYGLIPLGAFLGVLGTYVTLRG</sequence>
<feature type="region of interest" description="Disordered" evidence="1">
    <location>
        <begin position="37"/>
        <end position="65"/>
    </location>
</feature>
<feature type="signal peptide" evidence="3">
    <location>
        <begin position="1"/>
        <end position="33"/>
    </location>
</feature>
<feature type="transmembrane region" description="Helical" evidence="2">
    <location>
        <begin position="118"/>
        <end position="140"/>
    </location>
</feature>
<evidence type="ECO:0008006" key="6">
    <source>
        <dbReference type="Google" id="ProtNLM"/>
    </source>
</evidence>
<dbReference type="PaxDb" id="2903-EOD05098"/>
<dbReference type="AlphaFoldDB" id="A0A0D3I1G3"/>
<feature type="transmembrane region" description="Helical" evidence="2">
    <location>
        <begin position="284"/>
        <end position="303"/>
    </location>
</feature>
<evidence type="ECO:0000256" key="3">
    <source>
        <dbReference type="SAM" id="SignalP"/>
    </source>
</evidence>